<gene>
    <name evidence="1" type="ORF">OTSGILL_1939</name>
</gene>
<evidence type="ECO:0000313" key="1">
    <source>
        <dbReference type="EMBL" id="KJV51848.1"/>
    </source>
</evidence>
<sequence>MILLKRNRIEIRLKQISIQQQKLMQEKRLLHTKITMLQTQKMNYLKKG</sequence>
<dbReference type="EMBL" id="LANO01000036">
    <property type="protein sequence ID" value="KJV51848.1"/>
    <property type="molecule type" value="Genomic_DNA"/>
</dbReference>
<proteinExistence type="predicted"/>
<organism evidence="1 2">
    <name type="scientific">Orientia tsutsugamushi str. Gilliam</name>
    <dbReference type="NCBI Taxonomy" id="1359184"/>
    <lineage>
        <taxon>Bacteria</taxon>
        <taxon>Pseudomonadati</taxon>
        <taxon>Pseudomonadota</taxon>
        <taxon>Alphaproteobacteria</taxon>
        <taxon>Rickettsiales</taxon>
        <taxon>Rickettsiaceae</taxon>
        <taxon>Rickettsieae</taxon>
        <taxon>Orientia</taxon>
    </lineage>
</organism>
<dbReference type="PATRIC" id="fig|1359184.3.peg.1611"/>
<dbReference type="Proteomes" id="UP000033769">
    <property type="component" value="Unassembled WGS sequence"/>
</dbReference>
<evidence type="ECO:0000313" key="2">
    <source>
        <dbReference type="Proteomes" id="UP000033769"/>
    </source>
</evidence>
<accession>A0A0F3M7U5</accession>
<name>A0A0F3M7U5_ORITS</name>
<comment type="caution">
    <text evidence="1">The sequence shown here is derived from an EMBL/GenBank/DDBJ whole genome shotgun (WGS) entry which is preliminary data.</text>
</comment>
<protein>
    <submittedName>
        <fullName evidence="1">Uncharacterized protein</fullName>
    </submittedName>
</protein>
<dbReference type="AlphaFoldDB" id="A0A0F3M7U5"/>
<reference evidence="1 2" key="1">
    <citation type="submission" date="2015-02" db="EMBL/GenBank/DDBJ databases">
        <title>Genome Sequencing of Rickettsiales.</title>
        <authorList>
            <person name="Daugherty S.C."/>
            <person name="Su Q."/>
            <person name="Abolude K."/>
            <person name="Beier-Sexton M."/>
            <person name="Carlyon J.A."/>
            <person name="Carter R."/>
            <person name="Day N.P."/>
            <person name="Dumler S.J."/>
            <person name="Dyachenko V."/>
            <person name="Godinez A."/>
            <person name="Kurtti T.J."/>
            <person name="Lichay M."/>
            <person name="Mullins K.E."/>
            <person name="Ott S."/>
            <person name="Pappas-Brown V."/>
            <person name="Paris D.H."/>
            <person name="Patel P."/>
            <person name="Richards A.L."/>
            <person name="Sadzewicz L."/>
            <person name="Sears K."/>
            <person name="Seidman D."/>
            <person name="Sengamalay N."/>
            <person name="Stenos J."/>
            <person name="Tallon L.J."/>
            <person name="Vincent G."/>
            <person name="Fraser C.M."/>
            <person name="Munderloh U."/>
            <person name="Dunning-Hotopp J.C."/>
        </authorList>
    </citation>
    <scope>NUCLEOTIDE SEQUENCE [LARGE SCALE GENOMIC DNA]</scope>
    <source>
        <strain evidence="1 2">Gilliam</strain>
    </source>
</reference>